<dbReference type="OMA" id="IEHFVWP"/>
<name>K0SU55_THAOC</name>
<feature type="region of interest" description="Disordered" evidence="1">
    <location>
        <begin position="1"/>
        <end position="20"/>
    </location>
</feature>
<protein>
    <submittedName>
        <fullName evidence="2">Uncharacterized protein</fullName>
    </submittedName>
</protein>
<organism evidence="2 3">
    <name type="scientific">Thalassiosira oceanica</name>
    <name type="common">Marine diatom</name>
    <dbReference type="NCBI Taxonomy" id="159749"/>
    <lineage>
        <taxon>Eukaryota</taxon>
        <taxon>Sar</taxon>
        <taxon>Stramenopiles</taxon>
        <taxon>Ochrophyta</taxon>
        <taxon>Bacillariophyta</taxon>
        <taxon>Coscinodiscophyceae</taxon>
        <taxon>Thalassiosirophycidae</taxon>
        <taxon>Thalassiosirales</taxon>
        <taxon>Thalassiosiraceae</taxon>
        <taxon>Thalassiosira</taxon>
    </lineage>
</organism>
<feature type="non-terminal residue" evidence="2">
    <location>
        <position position="162"/>
    </location>
</feature>
<evidence type="ECO:0000256" key="1">
    <source>
        <dbReference type="SAM" id="MobiDB-lite"/>
    </source>
</evidence>
<dbReference type="AlphaFoldDB" id="K0SU55"/>
<dbReference type="EMBL" id="AGNL01009347">
    <property type="protein sequence ID" value="EJK69933.1"/>
    <property type="molecule type" value="Genomic_DNA"/>
</dbReference>
<dbReference type="eggNOG" id="ENOG502T8ND">
    <property type="taxonomic scope" value="Eukaryota"/>
</dbReference>
<keyword evidence="3" id="KW-1185">Reference proteome</keyword>
<dbReference type="OrthoDB" id="10503163at2759"/>
<evidence type="ECO:0000313" key="3">
    <source>
        <dbReference type="Proteomes" id="UP000266841"/>
    </source>
</evidence>
<dbReference type="Proteomes" id="UP000266841">
    <property type="component" value="Unassembled WGS sequence"/>
</dbReference>
<gene>
    <name evidence="2" type="ORF">THAOC_08762</name>
</gene>
<proteinExistence type="predicted"/>
<comment type="caution">
    <text evidence="2">The sequence shown here is derived from an EMBL/GenBank/DDBJ whole genome shotgun (WGS) entry which is preliminary data.</text>
</comment>
<accession>K0SU55</accession>
<feature type="region of interest" description="Disordered" evidence="1">
    <location>
        <begin position="141"/>
        <end position="162"/>
    </location>
</feature>
<reference evidence="2 3" key="1">
    <citation type="journal article" date="2012" name="Genome Biol.">
        <title>Genome and low-iron response of an oceanic diatom adapted to chronic iron limitation.</title>
        <authorList>
            <person name="Lommer M."/>
            <person name="Specht M."/>
            <person name="Roy A.S."/>
            <person name="Kraemer L."/>
            <person name="Andreson R."/>
            <person name="Gutowska M.A."/>
            <person name="Wolf J."/>
            <person name="Bergner S.V."/>
            <person name="Schilhabel M.B."/>
            <person name="Klostermeier U.C."/>
            <person name="Beiko R.G."/>
            <person name="Rosenstiel P."/>
            <person name="Hippler M."/>
            <person name="Laroche J."/>
        </authorList>
    </citation>
    <scope>NUCLEOTIDE SEQUENCE [LARGE SCALE GENOMIC DNA]</scope>
    <source>
        <strain evidence="2 3">CCMP1005</strain>
    </source>
</reference>
<evidence type="ECO:0000313" key="2">
    <source>
        <dbReference type="EMBL" id="EJK69933.1"/>
    </source>
</evidence>
<sequence>MGLFGRSGSNVQQKKKGAPKIKFSDVDAEVRVYEFDWELERDYWYTKEELKEMKDVRLKDAAVLRKERDIKVATRDDADALSGSRRGIFIGDSITHALDDKDENEKVSCQGIEHFVWPVLQKEMVNRKKELKATVISFSRDPKRYNNADPQSLAEASAKHSQ</sequence>